<dbReference type="EMBL" id="JAUEPS010000150">
    <property type="protein sequence ID" value="KAK0435441.1"/>
    <property type="molecule type" value="Genomic_DNA"/>
</dbReference>
<accession>A0AA39J3I5</accession>
<reference evidence="1" key="1">
    <citation type="submission" date="2023-06" db="EMBL/GenBank/DDBJ databases">
        <authorList>
            <consortium name="Lawrence Berkeley National Laboratory"/>
            <person name="Ahrendt S."/>
            <person name="Sahu N."/>
            <person name="Indic B."/>
            <person name="Wong-Bajracharya J."/>
            <person name="Merenyi Z."/>
            <person name="Ke H.-M."/>
            <person name="Monk M."/>
            <person name="Kocsube S."/>
            <person name="Drula E."/>
            <person name="Lipzen A."/>
            <person name="Balint B."/>
            <person name="Henrissat B."/>
            <person name="Andreopoulos B."/>
            <person name="Martin F.M."/>
            <person name="Harder C.B."/>
            <person name="Rigling D."/>
            <person name="Ford K.L."/>
            <person name="Foster G.D."/>
            <person name="Pangilinan J."/>
            <person name="Papanicolaou A."/>
            <person name="Barry K."/>
            <person name="LaButti K."/>
            <person name="Viragh M."/>
            <person name="Koriabine M."/>
            <person name="Yan M."/>
            <person name="Riley R."/>
            <person name="Champramary S."/>
            <person name="Plett K.L."/>
            <person name="Tsai I.J."/>
            <person name="Slot J."/>
            <person name="Sipos G."/>
            <person name="Plett J."/>
            <person name="Nagy L.G."/>
            <person name="Grigoriev I.V."/>
        </authorList>
    </citation>
    <scope>NUCLEOTIDE SEQUENCE</scope>
    <source>
        <strain evidence="1">CCBAS 213</strain>
    </source>
</reference>
<sequence>MFSQNICGLCARGIHPHADYVSIIFNHYPTNQCAAYVQKTSLIQRCACEAQFCEHIAIDNSYRFLDPWTVLDHFNDTINGPYARSFVLFDYNAKFSSGDTDPIPITLAPIFSPFISSHTFSPSGARGTSLSFPLPSLLSIVTHLVFNWIPYRPKLITVTPILANVRRAPTRIS</sequence>
<dbReference type="AlphaFoldDB" id="A0AA39J3I5"/>
<dbReference type="RefSeq" id="XP_060321970.1">
    <property type="nucleotide sequence ID" value="XM_060481712.1"/>
</dbReference>
<comment type="caution">
    <text evidence="1">The sequence shown here is derived from an EMBL/GenBank/DDBJ whole genome shotgun (WGS) entry which is preliminary data.</text>
</comment>
<dbReference type="Proteomes" id="UP001175211">
    <property type="component" value="Unassembled WGS sequence"/>
</dbReference>
<organism evidence="1 2">
    <name type="scientific">Armillaria tabescens</name>
    <name type="common">Ringless honey mushroom</name>
    <name type="synonym">Agaricus tabescens</name>
    <dbReference type="NCBI Taxonomy" id="1929756"/>
    <lineage>
        <taxon>Eukaryota</taxon>
        <taxon>Fungi</taxon>
        <taxon>Dikarya</taxon>
        <taxon>Basidiomycota</taxon>
        <taxon>Agaricomycotina</taxon>
        <taxon>Agaricomycetes</taxon>
        <taxon>Agaricomycetidae</taxon>
        <taxon>Agaricales</taxon>
        <taxon>Marasmiineae</taxon>
        <taxon>Physalacriaceae</taxon>
        <taxon>Desarmillaria</taxon>
    </lineage>
</organism>
<evidence type="ECO:0000313" key="2">
    <source>
        <dbReference type="Proteomes" id="UP001175211"/>
    </source>
</evidence>
<dbReference type="GeneID" id="85365260"/>
<keyword evidence="2" id="KW-1185">Reference proteome</keyword>
<gene>
    <name evidence="1" type="ORF">EV420DRAFT_320930</name>
</gene>
<proteinExistence type="predicted"/>
<evidence type="ECO:0000313" key="1">
    <source>
        <dbReference type="EMBL" id="KAK0435441.1"/>
    </source>
</evidence>
<name>A0AA39J3I5_ARMTA</name>
<protein>
    <submittedName>
        <fullName evidence="1">Uncharacterized protein</fullName>
    </submittedName>
</protein>